<name>A0A0B7N3I6_9FUNG</name>
<feature type="coiled-coil region" evidence="1">
    <location>
        <begin position="28"/>
        <end position="62"/>
    </location>
</feature>
<dbReference type="OrthoDB" id="2206543at2759"/>
<organism evidence="3 4">
    <name type="scientific">Parasitella parasitica</name>
    <dbReference type="NCBI Taxonomy" id="35722"/>
    <lineage>
        <taxon>Eukaryota</taxon>
        <taxon>Fungi</taxon>
        <taxon>Fungi incertae sedis</taxon>
        <taxon>Mucoromycota</taxon>
        <taxon>Mucoromycotina</taxon>
        <taxon>Mucoromycetes</taxon>
        <taxon>Mucorales</taxon>
        <taxon>Mucorineae</taxon>
        <taxon>Mucoraceae</taxon>
        <taxon>Parasitella</taxon>
    </lineage>
</organism>
<keyword evidence="4" id="KW-1185">Reference proteome</keyword>
<feature type="compositionally biased region" description="Low complexity" evidence="2">
    <location>
        <begin position="90"/>
        <end position="102"/>
    </location>
</feature>
<gene>
    <name evidence="3" type="primary">PARPA_06871.1 scaffold 24744</name>
</gene>
<evidence type="ECO:0000313" key="4">
    <source>
        <dbReference type="Proteomes" id="UP000054107"/>
    </source>
</evidence>
<protein>
    <submittedName>
        <fullName evidence="3">Uncharacterized protein</fullName>
    </submittedName>
</protein>
<proteinExistence type="predicted"/>
<feature type="compositionally biased region" description="Polar residues" evidence="2">
    <location>
        <begin position="71"/>
        <end position="89"/>
    </location>
</feature>
<dbReference type="AlphaFoldDB" id="A0A0B7N3I6"/>
<evidence type="ECO:0000256" key="1">
    <source>
        <dbReference type="SAM" id="Coils"/>
    </source>
</evidence>
<sequence>MEPEPTTLMSQLDLQTLVLTMQRDISAHHAALEELNTLKSTILDLKNKNFSLTEENASLRQQIADLTASTTAAKRNPPASVSNQQTQPNKAATSTTTKTGSTYAEVAQQKQPKQKKVKNPADVTDKHRAAITRGFNAQAEGPKGYHSVYINRSRRFTRTEVRHNLHLIGAEASRIIDVTFPARNVIGILIHVQYKDTLLELLAKSKVAFLDQFDPVDPQHVADPKYRELSFSKREDIAFELHIKRCTQSLRYLACRRPHLFASVAAFFQTEGYVTSEDIEALCCARIMWKIIAMDFNWRLKLRKEILSGESSLYFNCDIIVCRAMHQCQVFYLYGLHMSVYIRRFI</sequence>
<keyword evidence="1" id="KW-0175">Coiled coil</keyword>
<evidence type="ECO:0000256" key="2">
    <source>
        <dbReference type="SAM" id="MobiDB-lite"/>
    </source>
</evidence>
<evidence type="ECO:0000313" key="3">
    <source>
        <dbReference type="EMBL" id="CEP12861.1"/>
    </source>
</evidence>
<accession>A0A0B7N3I6</accession>
<dbReference type="SUPFAM" id="SSF58026">
    <property type="entry name" value="Delta-sleep-inducing peptide immunoreactive peptide"/>
    <property type="match status" value="1"/>
</dbReference>
<feature type="region of interest" description="Disordered" evidence="2">
    <location>
        <begin position="71"/>
        <end position="123"/>
    </location>
</feature>
<dbReference type="EMBL" id="LN728700">
    <property type="protein sequence ID" value="CEP12861.1"/>
    <property type="molecule type" value="Genomic_DNA"/>
</dbReference>
<reference evidence="3 4" key="1">
    <citation type="submission" date="2014-09" db="EMBL/GenBank/DDBJ databases">
        <authorList>
            <person name="Ellenberger Sabrina"/>
        </authorList>
    </citation>
    <scope>NUCLEOTIDE SEQUENCE [LARGE SCALE GENOMIC DNA]</scope>
    <source>
        <strain evidence="3 4">CBS 412.66</strain>
    </source>
</reference>
<dbReference type="Proteomes" id="UP000054107">
    <property type="component" value="Unassembled WGS sequence"/>
</dbReference>
<dbReference type="STRING" id="35722.A0A0B7N3I6"/>